<protein>
    <submittedName>
        <fullName evidence="2">Peptidoglycan DD-metalloendopeptidase family protein</fullName>
    </submittedName>
</protein>
<comment type="caution">
    <text evidence="2">The sequence shown here is derived from an EMBL/GenBank/DDBJ whole genome shotgun (WGS) entry which is preliminary data.</text>
</comment>
<reference evidence="3" key="1">
    <citation type="journal article" date="2019" name="Int. J. Syst. Evol. Microbiol.">
        <title>The Global Catalogue of Microorganisms (GCM) 10K type strain sequencing project: providing services to taxonomists for standard genome sequencing and annotation.</title>
        <authorList>
            <consortium name="The Broad Institute Genomics Platform"/>
            <consortium name="The Broad Institute Genome Sequencing Center for Infectious Disease"/>
            <person name="Wu L."/>
            <person name="Ma J."/>
        </authorList>
    </citation>
    <scope>NUCLEOTIDE SEQUENCE [LARGE SCALE GENOMIC DNA]</scope>
    <source>
        <strain evidence="3">CECT 8979</strain>
    </source>
</reference>
<dbReference type="RefSeq" id="WP_386099237.1">
    <property type="nucleotide sequence ID" value="NZ_JBHSAT010000004.1"/>
</dbReference>
<gene>
    <name evidence="2" type="ORF">ACFOSX_08505</name>
</gene>
<dbReference type="CDD" id="cd12797">
    <property type="entry name" value="M23_peptidase"/>
    <property type="match status" value="1"/>
</dbReference>
<dbReference type="Pfam" id="PF01551">
    <property type="entry name" value="Peptidase_M23"/>
    <property type="match status" value="1"/>
</dbReference>
<evidence type="ECO:0000313" key="2">
    <source>
        <dbReference type="EMBL" id="MFC3877269.1"/>
    </source>
</evidence>
<name>A0ABV8AIN8_9FLAO</name>
<accession>A0ABV8AIN8</accession>
<dbReference type="InterPro" id="IPR016047">
    <property type="entry name" value="M23ase_b-sheet_dom"/>
</dbReference>
<dbReference type="PANTHER" id="PTHR21666:SF270">
    <property type="entry name" value="MUREIN HYDROLASE ACTIVATOR ENVC"/>
    <property type="match status" value="1"/>
</dbReference>
<keyword evidence="3" id="KW-1185">Reference proteome</keyword>
<dbReference type="EMBL" id="JBHSAT010000004">
    <property type="protein sequence ID" value="MFC3877269.1"/>
    <property type="molecule type" value="Genomic_DNA"/>
</dbReference>
<evidence type="ECO:0000313" key="3">
    <source>
        <dbReference type="Proteomes" id="UP001595812"/>
    </source>
</evidence>
<dbReference type="Proteomes" id="UP001595812">
    <property type="component" value="Unassembled WGS sequence"/>
</dbReference>
<dbReference type="InterPro" id="IPR050570">
    <property type="entry name" value="Cell_wall_metabolism_enzyme"/>
</dbReference>
<organism evidence="2 3">
    <name type="scientific">Winogradskyella maritima</name>
    <dbReference type="NCBI Taxonomy" id="1517766"/>
    <lineage>
        <taxon>Bacteria</taxon>
        <taxon>Pseudomonadati</taxon>
        <taxon>Bacteroidota</taxon>
        <taxon>Flavobacteriia</taxon>
        <taxon>Flavobacteriales</taxon>
        <taxon>Flavobacteriaceae</taxon>
        <taxon>Winogradskyella</taxon>
    </lineage>
</organism>
<sequence>MSKTNFEVFLEALSPKPLTVLSPSISLKDFCFLDLSLQNEALKDVDVSSSDELETFIFNHIKSNNAKVAYGGYLESRGIYNRSDYFNETDPELERNIHLGLDLWLEANAPIFAPLDGIIHSFANNTNHGDYGPTLILEHKIKGQTFYTLYGHLSLASLQGKSEGQPITKGEAIATLGTADVNGDYPPHLHFQIIKDIKDYKGDYPGVSNLKDLEFYKENCPNPNLLLKLF</sequence>
<evidence type="ECO:0000259" key="1">
    <source>
        <dbReference type="Pfam" id="PF01551"/>
    </source>
</evidence>
<dbReference type="InterPro" id="IPR011055">
    <property type="entry name" value="Dup_hybrid_motif"/>
</dbReference>
<proteinExistence type="predicted"/>
<dbReference type="SUPFAM" id="SSF51261">
    <property type="entry name" value="Duplicated hybrid motif"/>
    <property type="match status" value="1"/>
</dbReference>
<dbReference type="PANTHER" id="PTHR21666">
    <property type="entry name" value="PEPTIDASE-RELATED"/>
    <property type="match status" value="1"/>
</dbReference>
<feature type="domain" description="M23ase beta-sheet core" evidence="1">
    <location>
        <begin position="97"/>
        <end position="196"/>
    </location>
</feature>
<dbReference type="Gene3D" id="2.70.70.10">
    <property type="entry name" value="Glucose Permease (Domain IIA)"/>
    <property type="match status" value="1"/>
</dbReference>